<comment type="domain">
    <text evidence="5">The nitrogen atoms of the two glycine residues in the GGXR motif define the oxyanion hole, and stabilize the oxyanion that forms during the nucleophilic attack by the catalytic serine during substrate cleavage.</text>
</comment>
<dbReference type="AlphaFoldDB" id="A0A7R9TYT6"/>
<dbReference type="InterPro" id="IPR002641">
    <property type="entry name" value="PNPLA_dom"/>
</dbReference>
<dbReference type="GO" id="GO:0016042">
    <property type="term" value="P:lipid catabolic process"/>
    <property type="evidence" value="ECO:0007669"/>
    <property type="project" value="UniProtKB-KW"/>
</dbReference>
<feature type="region of interest" description="Disordered" evidence="6">
    <location>
        <begin position="383"/>
        <end position="419"/>
    </location>
</feature>
<evidence type="ECO:0000256" key="5">
    <source>
        <dbReference type="RuleBase" id="RU361262"/>
    </source>
</evidence>
<evidence type="ECO:0000256" key="3">
    <source>
        <dbReference type="ARBA" id="ARBA00023098"/>
    </source>
</evidence>
<dbReference type="InterPro" id="IPR050301">
    <property type="entry name" value="NTE"/>
</dbReference>
<dbReference type="GO" id="GO:0016298">
    <property type="term" value="F:lipase activity"/>
    <property type="evidence" value="ECO:0007669"/>
    <property type="project" value="UniProtKB-ARBA"/>
</dbReference>
<sequence>MVAATVCTCTQEDLLSDDFLLNQTKAIFGEDGRRFMPFDEVSLRNIVTKGAMHGAEQLKTELRRILGDFTFQEAHDKSGRILNIVVVPMRKQKHDPPRLLNYLSAPNVVIWSAVAASCAFPGLLPAQELLAKDHRGKFVPWHNSHAYECGSDDGSSNGKSPGSHDSLNTLSGSLPGMRHRRHSLGSLPSMLGGGGSFGEGSADSRKKHNPRQFRDGSLERDLPMQELSEMLNVNFFIVSQTNPHVVHYLRYKKWCWRNARWLYNLSHFVEAELKLVARTLLELEVVNDRVWLPLLAQPWEGDINIVLPASARQVMRAQSNVSLAEYHQYVRQGQREAWSSLAAIRTTCAVELALDEAVNELKLERARALRKRRQERALVVQHRNLASTAQHAPDTATLDNGDWESPTPSRQHSVDMPNSPMYRGRIPSWNCVRDAVLVKRSLLKAGSDSSLSDRESDIATAGQLDPASVPARTSLPVAMSVDPYTPTTKPTMPTEAAVVSPSSQTPIALPRDDEGSAMAVVSSWSRQYSGVGDDRSTCLSWHAGGADDIVKHDSLVLELAAEDPGALEETPVDGRTSHSMTPAHLSSEVLLKSPAALTRTSSLSTNGFQGLAHGNGGAAQSDLLPGALSTTAHLSPAA</sequence>
<feature type="compositionally biased region" description="Polar residues" evidence="6">
    <location>
        <begin position="153"/>
        <end position="172"/>
    </location>
</feature>
<feature type="region of interest" description="Disordered" evidence="6">
    <location>
        <begin position="490"/>
        <end position="514"/>
    </location>
</feature>
<protein>
    <recommendedName>
        <fullName evidence="5">Patatin</fullName>
        <ecNumber evidence="5">3.1.1.-</ecNumber>
    </recommendedName>
</protein>
<evidence type="ECO:0000313" key="8">
    <source>
        <dbReference type="EMBL" id="CAD8249223.1"/>
    </source>
</evidence>
<comment type="similarity">
    <text evidence="5">Belongs to the patatin family.</text>
</comment>
<dbReference type="GO" id="GO:0052689">
    <property type="term" value="F:carboxylic ester hydrolase activity"/>
    <property type="evidence" value="ECO:0007669"/>
    <property type="project" value="UniProtKB-ARBA"/>
</dbReference>
<comment type="caution">
    <text evidence="4">Lacks conserved residue(s) required for the propagation of feature annotation.</text>
</comment>
<evidence type="ECO:0000256" key="1">
    <source>
        <dbReference type="ARBA" id="ARBA00022801"/>
    </source>
</evidence>
<dbReference type="Pfam" id="PF01734">
    <property type="entry name" value="Patatin"/>
    <property type="match status" value="1"/>
</dbReference>
<gene>
    <name evidence="8" type="ORF">PCOL08062_LOCUS11056</name>
</gene>
<reference evidence="8" key="1">
    <citation type="submission" date="2021-01" db="EMBL/GenBank/DDBJ databases">
        <authorList>
            <person name="Corre E."/>
            <person name="Pelletier E."/>
            <person name="Niang G."/>
            <person name="Scheremetjew M."/>
            <person name="Finn R."/>
            <person name="Kale V."/>
            <person name="Holt S."/>
            <person name="Cochrane G."/>
            <person name="Meng A."/>
            <person name="Brown T."/>
            <person name="Cohen L."/>
        </authorList>
    </citation>
    <scope>NUCLEOTIDE SEQUENCE</scope>
    <source>
        <strain evidence="8">CCMP1413</strain>
    </source>
</reference>
<dbReference type="SUPFAM" id="SSF52151">
    <property type="entry name" value="FabD/lysophospholipase-like"/>
    <property type="match status" value="1"/>
</dbReference>
<dbReference type="PANTHER" id="PTHR14226:SF10">
    <property type="entry name" value="TRIACYLGLYCEROL LIPASE 4-RELATED"/>
    <property type="match status" value="1"/>
</dbReference>
<dbReference type="InterPro" id="IPR016035">
    <property type="entry name" value="Acyl_Trfase/lysoPLipase"/>
</dbReference>
<evidence type="ECO:0000256" key="6">
    <source>
        <dbReference type="SAM" id="MobiDB-lite"/>
    </source>
</evidence>
<accession>A0A7R9TYT6</accession>
<dbReference type="EC" id="3.1.1.-" evidence="5"/>
<dbReference type="PANTHER" id="PTHR14226">
    <property type="entry name" value="NEUROPATHY TARGET ESTERASE/SWISS CHEESE D.MELANOGASTER"/>
    <property type="match status" value="1"/>
</dbReference>
<feature type="region of interest" description="Disordered" evidence="6">
    <location>
        <begin position="150"/>
        <end position="219"/>
    </location>
</feature>
<evidence type="ECO:0000259" key="7">
    <source>
        <dbReference type="PROSITE" id="PS51635"/>
    </source>
</evidence>
<keyword evidence="1 5" id="KW-0378">Hydrolase</keyword>
<comment type="function">
    <text evidence="5">Lipolytic acyl hydrolase (LAH).</text>
</comment>
<keyword evidence="3 5" id="KW-0443">Lipid metabolism</keyword>
<keyword evidence="2 5" id="KW-0442">Lipid degradation</keyword>
<evidence type="ECO:0000256" key="4">
    <source>
        <dbReference type="PROSITE-ProRule" id="PRU01161"/>
    </source>
</evidence>
<dbReference type="Gene3D" id="3.40.1090.10">
    <property type="entry name" value="Cytosolic phospholipase A2 catalytic domain"/>
    <property type="match status" value="1"/>
</dbReference>
<dbReference type="EMBL" id="HBDZ01014410">
    <property type="protein sequence ID" value="CAD8249223.1"/>
    <property type="molecule type" value="Transcribed_RNA"/>
</dbReference>
<evidence type="ECO:0000256" key="2">
    <source>
        <dbReference type="ARBA" id="ARBA00022963"/>
    </source>
</evidence>
<feature type="domain" description="PNPLA" evidence="7">
    <location>
        <begin position="1"/>
        <end position="163"/>
    </location>
</feature>
<name>A0A7R9TYT6_9VIRI</name>
<proteinExistence type="inferred from homology"/>
<dbReference type="PROSITE" id="PS51635">
    <property type="entry name" value="PNPLA"/>
    <property type="match status" value="1"/>
</dbReference>
<organism evidence="8">
    <name type="scientific">Prasinoderma coloniale</name>
    <dbReference type="NCBI Taxonomy" id="156133"/>
    <lineage>
        <taxon>Eukaryota</taxon>
        <taxon>Viridiplantae</taxon>
        <taxon>Prasinodermophyta</taxon>
        <taxon>Prasinodermophyceae</taxon>
        <taxon>Prasinodermales</taxon>
        <taxon>Prasinodermaceae</taxon>
        <taxon>Prasinoderma</taxon>
    </lineage>
</organism>